<reference evidence="3" key="2">
    <citation type="submission" date="2021-08" db="EMBL/GenBank/DDBJ databases">
        <authorList>
            <person name="Eriksson T."/>
        </authorList>
    </citation>
    <scope>NUCLEOTIDE SEQUENCE</scope>
    <source>
        <strain evidence="3">Stoneville</strain>
        <tissue evidence="3">Whole head</tissue>
    </source>
</reference>
<gene>
    <name evidence="3" type="ORF">GEV33_001684</name>
</gene>
<organism evidence="3 4">
    <name type="scientific">Tenebrio molitor</name>
    <name type="common">Yellow mealworm beetle</name>
    <dbReference type="NCBI Taxonomy" id="7067"/>
    <lineage>
        <taxon>Eukaryota</taxon>
        <taxon>Metazoa</taxon>
        <taxon>Ecdysozoa</taxon>
        <taxon>Arthropoda</taxon>
        <taxon>Hexapoda</taxon>
        <taxon>Insecta</taxon>
        <taxon>Pterygota</taxon>
        <taxon>Neoptera</taxon>
        <taxon>Endopterygota</taxon>
        <taxon>Coleoptera</taxon>
        <taxon>Polyphaga</taxon>
        <taxon>Cucujiformia</taxon>
        <taxon>Tenebrionidae</taxon>
        <taxon>Tenebrio</taxon>
    </lineage>
</organism>
<dbReference type="EMBL" id="JABDTM020009375">
    <property type="protein sequence ID" value="KAH0821107.1"/>
    <property type="molecule type" value="Genomic_DNA"/>
</dbReference>
<dbReference type="Gene3D" id="3.30.420.10">
    <property type="entry name" value="Ribonuclease H-like superfamily/Ribonuclease H"/>
    <property type="match status" value="1"/>
</dbReference>
<reference evidence="3" key="1">
    <citation type="journal article" date="2020" name="J Insects Food Feed">
        <title>The yellow mealworm (Tenebrio molitor) genome: a resource for the emerging insects as food and feed industry.</title>
        <authorList>
            <person name="Eriksson T."/>
            <person name="Andere A."/>
            <person name="Kelstrup H."/>
            <person name="Emery V."/>
            <person name="Picard C."/>
        </authorList>
    </citation>
    <scope>NUCLEOTIDE SEQUENCE</scope>
    <source>
        <strain evidence="3">Stoneville</strain>
        <tissue evidence="3">Whole head</tissue>
    </source>
</reference>
<protein>
    <recommendedName>
        <fullName evidence="2">DUF4806 domain-containing protein</fullName>
    </recommendedName>
</protein>
<comment type="caution">
    <text evidence="3">The sequence shown here is derived from an EMBL/GenBank/DDBJ whole genome shotgun (WGS) entry which is preliminary data.</text>
</comment>
<dbReference type="Proteomes" id="UP000719412">
    <property type="component" value="Unassembled WGS sequence"/>
</dbReference>
<dbReference type="GO" id="GO:0003676">
    <property type="term" value="F:nucleic acid binding"/>
    <property type="evidence" value="ECO:0007669"/>
    <property type="project" value="InterPro"/>
</dbReference>
<evidence type="ECO:0000259" key="2">
    <source>
        <dbReference type="Pfam" id="PF16064"/>
    </source>
</evidence>
<sequence>MSYDATDAANLGSSDETVRSAHFARIAEAALLECEKQVFPIGQSLIVWDEMWLLCYGVVMPGLKKEDISDDESRFCLGMHDGRRRVKRLRGERRNFAFSIERSVARTVGVMVWGAICFGSRTRLVFIQGNLTAIRYVQEVLRPVVVPYFRRVNNALFQQDNARPHIANVSRDFLDDSQHVWDLMGRRLTNLHNPPLTLAALRHEIQVAWDSVPQDEINHLIRNPTKLLDDLTNLLITLVNKDTMDYFKVVSTKEKRGIYFTVVPHQWEVDGVLWWPEHLPHSSREQLLSKTATALEEKWIQYPCFLKCSGIINFKEALRVGKELTQCIDTDAEALFTEMGRKKRPIKKSNQQLTDRNYLFDECAIENQEDNESARLEPVPNIIIETVGSELESNNSPADTLYTATIWEDMRTIKQEIEEIKTNFNALKEEIKENYSKINVSLDKNFRILSSQEPMHKEQAVAPPKEDLLANIQFPLGSCEELIELETKIRNNVELRTQFIKSLTKVGGCSGEEVDCKVGYKVVNHMFTSKVLTQYSWTGVSRGSSEGKKSLQILDGIVGVLFEVIYLADNRYIRQKNIAFLKDAVLKHAKKRMCRKRKASTSASTSSANIVAPDDVAVDEQIDDQNNVEPNGEGATQEGPHAVVYSQRSLVNRSLDRSGINGFSRVFA</sequence>
<proteinExistence type="predicted"/>
<dbReference type="InterPro" id="IPR036397">
    <property type="entry name" value="RNaseH_sf"/>
</dbReference>
<name>A0A8J6LJF8_TENMO</name>
<dbReference type="Pfam" id="PF16064">
    <property type="entry name" value="DUF4806"/>
    <property type="match status" value="1"/>
</dbReference>
<evidence type="ECO:0000256" key="1">
    <source>
        <dbReference type="SAM" id="Coils"/>
    </source>
</evidence>
<feature type="coiled-coil region" evidence="1">
    <location>
        <begin position="410"/>
        <end position="437"/>
    </location>
</feature>
<evidence type="ECO:0000313" key="3">
    <source>
        <dbReference type="EMBL" id="KAH0821107.1"/>
    </source>
</evidence>
<evidence type="ECO:0000313" key="4">
    <source>
        <dbReference type="Proteomes" id="UP000719412"/>
    </source>
</evidence>
<accession>A0A8J6LJF8</accession>
<dbReference type="InterPro" id="IPR032071">
    <property type="entry name" value="DUF4806"/>
</dbReference>
<keyword evidence="1" id="KW-0175">Coiled coil</keyword>
<keyword evidence="4" id="KW-1185">Reference proteome</keyword>
<feature type="domain" description="DUF4806" evidence="2">
    <location>
        <begin position="470"/>
        <end position="562"/>
    </location>
</feature>
<dbReference type="AlphaFoldDB" id="A0A8J6LJF8"/>